<evidence type="ECO:0000256" key="6">
    <source>
        <dbReference type="ARBA" id="ARBA00026248"/>
    </source>
</evidence>
<dbReference type="FunFam" id="3.20.20.80:FF:000064">
    <property type="entry name" value="Oligo-1,6-glucosidase"/>
    <property type="match status" value="1"/>
</dbReference>
<dbReference type="PANTHER" id="PTHR10357:SF179">
    <property type="entry name" value="NEUTRAL AND BASIC AMINO ACID TRANSPORT PROTEIN RBAT"/>
    <property type="match status" value="1"/>
</dbReference>
<keyword evidence="4" id="KW-0378">Hydrolase</keyword>
<reference evidence="10" key="1">
    <citation type="submission" date="2020-12" db="EMBL/GenBank/DDBJ databases">
        <title>Metabolic potential, ecology and presence of endohyphal bacteria is reflected in genomic diversity of Mucoromycotina.</title>
        <authorList>
            <person name="Muszewska A."/>
            <person name="Okrasinska A."/>
            <person name="Steczkiewicz K."/>
            <person name="Drgas O."/>
            <person name="Orlowska M."/>
            <person name="Perlinska-Lenart U."/>
            <person name="Aleksandrzak-Piekarczyk T."/>
            <person name="Szatraj K."/>
            <person name="Zielenkiewicz U."/>
            <person name="Pilsyk S."/>
            <person name="Malc E."/>
            <person name="Mieczkowski P."/>
            <person name="Kruszewska J.S."/>
            <person name="Biernat P."/>
            <person name="Pawlowska J."/>
        </authorList>
    </citation>
    <scope>NUCLEOTIDE SEQUENCE</scope>
    <source>
        <strain evidence="10">WA0000051536</strain>
    </source>
</reference>
<dbReference type="EMBL" id="JAEPRA010000010">
    <property type="protein sequence ID" value="KAG2179651.1"/>
    <property type="molecule type" value="Genomic_DNA"/>
</dbReference>
<evidence type="ECO:0000256" key="4">
    <source>
        <dbReference type="ARBA" id="ARBA00022801"/>
    </source>
</evidence>
<dbReference type="Gene3D" id="3.20.20.80">
    <property type="entry name" value="Glycosidases"/>
    <property type="match status" value="1"/>
</dbReference>
<dbReference type="InterPro" id="IPR045857">
    <property type="entry name" value="O16G_dom_2"/>
</dbReference>
<evidence type="ECO:0000256" key="5">
    <source>
        <dbReference type="ARBA" id="ARBA00023295"/>
    </source>
</evidence>
<dbReference type="Pfam" id="PF00128">
    <property type="entry name" value="Alpha-amylase"/>
    <property type="match status" value="1"/>
</dbReference>
<evidence type="ECO:0000256" key="2">
    <source>
        <dbReference type="ARBA" id="ARBA00008061"/>
    </source>
</evidence>
<dbReference type="InterPro" id="IPR013780">
    <property type="entry name" value="Glyco_hydro_b"/>
</dbReference>
<dbReference type="CDD" id="cd11333">
    <property type="entry name" value="AmyAc_SI_OligoGlu_DGase"/>
    <property type="match status" value="1"/>
</dbReference>
<dbReference type="EC" id="3.2.1.20" evidence="3"/>
<proteinExistence type="inferred from homology"/>
<dbReference type="InterPro" id="IPR006047">
    <property type="entry name" value="GH13_cat_dom"/>
</dbReference>
<dbReference type="OrthoDB" id="1740265at2759"/>
<dbReference type="GO" id="GO:0004556">
    <property type="term" value="F:alpha-amylase activity"/>
    <property type="evidence" value="ECO:0007669"/>
    <property type="project" value="TreeGrafter"/>
</dbReference>
<dbReference type="GO" id="GO:0000025">
    <property type="term" value="P:maltose catabolic process"/>
    <property type="evidence" value="ECO:0007669"/>
    <property type="project" value="TreeGrafter"/>
</dbReference>
<dbReference type="FunFam" id="2.60.40.1180:FF:000007">
    <property type="entry name" value="Sucrose isomerase"/>
    <property type="match status" value="1"/>
</dbReference>
<dbReference type="GO" id="GO:0004575">
    <property type="term" value="F:sucrose alpha-glucosidase activity"/>
    <property type="evidence" value="ECO:0007669"/>
    <property type="project" value="TreeGrafter"/>
</dbReference>
<keyword evidence="5" id="KW-0326">Glycosidase</keyword>
<evidence type="ECO:0000259" key="9">
    <source>
        <dbReference type="SMART" id="SM00642"/>
    </source>
</evidence>
<comment type="caution">
    <text evidence="10">The sequence shown here is derived from an EMBL/GenBank/DDBJ whole genome shotgun (WGS) entry which is preliminary data.</text>
</comment>
<dbReference type="FunFam" id="3.90.400.10:FF:000003">
    <property type="entry name" value="Probable alpha-glucosidase (Maltase)"/>
    <property type="match status" value="1"/>
</dbReference>
<keyword evidence="11" id="KW-1185">Reference proteome</keyword>
<name>A0A8H7PT75_9FUNG</name>
<dbReference type="FunFam" id="3.20.20.80:FF:000087">
    <property type="entry name" value="Oligo-1,6-glucosidase IMA1"/>
    <property type="match status" value="1"/>
</dbReference>
<feature type="domain" description="Glycosyl hydrolase family 13 catalytic" evidence="9">
    <location>
        <begin position="22"/>
        <end position="437"/>
    </location>
</feature>
<dbReference type="GO" id="GO:0004574">
    <property type="term" value="F:oligo-1,6-glucosidase activity"/>
    <property type="evidence" value="ECO:0007669"/>
    <property type="project" value="TreeGrafter"/>
</dbReference>
<evidence type="ECO:0000256" key="1">
    <source>
        <dbReference type="ARBA" id="ARBA00001657"/>
    </source>
</evidence>
<keyword evidence="6" id="KW-0462">Maltose metabolism</keyword>
<dbReference type="SMART" id="SM00642">
    <property type="entry name" value="Aamy"/>
    <property type="match status" value="1"/>
</dbReference>
<organism evidence="10 11">
    <name type="scientific">Umbelopsis vinacea</name>
    <dbReference type="NCBI Taxonomy" id="44442"/>
    <lineage>
        <taxon>Eukaryota</taxon>
        <taxon>Fungi</taxon>
        <taxon>Fungi incertae sedis</taxon>
        <taxon>Mucoromycota</taxon>
        <taxon>Mucoromycotina</taxon>
        <taxon>Umbelopsidomycetes</taxon>
        <taxon>Umbelopsidales</taxon>
        <taxon>Umbelopsidaceae</taxon>
        <taxon>Umbelopsis</taxon>
    </lineage>
</organism>
<gene>
    <name evidence="10" type="ORF">INT44_006499</name>
</gene>
<dbReference type="Gene3D" id="3.90.400.10">
    <property type="entry name" value="Oligo-1,6-glucosidase, Domain 2"/>
    <property type="match status" value="1"/>
</dbReference>
<protein>
    <recommendedName>
        <fullName evidence="8">Alpha-glucosidase</fullName>
        <ecNumber evidence="3">3.2.1.20</ecNumber>
    </recommendedName>
    <alternativeName>
        <fullName evidence="7">Maltase</fullName>
    </alternativeName>
</protein>
<dbReference type="GO" id="GO:0005987">
    <property type="term" value="P:sucrose catabolic process"/>
    <property type="evidence" value="ECO:0007669"/>
    <property type="project" value="TreeGrafter"/>
</dbReference>
<dbReference type="InterPro" id="IPR017853">
    <property type="entry name" value="GH"/>
</dbReference>
<dbReference type="GO" id="GO:0033934">
    <property type="term" value="F:glucan 1,4-alpha-maltotriohydrolase activity"/>
    <property type="evidence" value="ECO:0007669"/>
    <property type="project" value="TreeGrafter"/>
</dbReference>
<dbReference type="GO" id="GO:0004558">
    <property type="term" value="F:alpha-1,4-glucosidase activity"/>
    <property type="evidence" value="ECO:0007669"/>
    <property type="project" value="UniProtKB-EC"/>
</dbReference>
<comment type="similarity">
    <text evidence="2">Belongs to the glycosyl hydrolase 13 family.</text>
</comment>
<sequence length="579" mass="66812">MPLIPSTSNTDKRWWKEGVVYQIYPSSFKDSNGDGMGDIPGIISKLDYIKDLGVDIVWLSPFYASPQVDMGYDISDYQDVYGPYGTVDDVKELIQGCHKRNIRIIFDLVVNHTSDQHAWFKESRSSKVNPKRDWYYWRPAKYDEEGNRMPPCNWRSCFGGSAWTWDETTQEYYLNLFTPEQPDLNWENENVRKAIYDNAMRFWLDLGVDGFRIDVVNMYSKHLPFADAPITDTSSAWQLAVELFCNGPRMYEFLEEMNSSVLSHYDAMTVGELPCTPEPEAVLRYVSSGAKKLNMVFQMDLVSLGHGKNEKFETTEWNLLELKAFLDKWQCFINGNDGWTTIFLENHDQARSISRFGSDDPAFREVSGKMLATFLCTLTGTLFLYQGQEIGMINIPKSWPIEEYKDVESLNFYNRVKAATNNDERALSKAISGIQAIARDHNRAPVQWDNSQHGGFTTGQPWMRVNESFSYINVQDQEGDETSILSFWRKAIEFRKNYKELLVYGEFQLCDADNTKTLTYLKVHNDQKALVVLNFTKEEQQFIVPKEAHGQMELILSNSKASSESKKLSPFEARVYLIN</sequence>
<evidence type="ECO:0000256" key="3">
    <source>
        <dbReference type="ARBA" id="ARBA00012741"/>
    </source>
</evidence>
<evidence type="ECO:0000313" key="11">
    <source>
        <dbReference type="Proteomes" id="UP000612746"/>
    </source>
</evidence>
<evidence type="ECO:0000256" key="7">
    <source>
        <dbReference type="ARBA" id="ARBA00041343"/>
    </source>
</evidence>
<dbReference type="AlphaFoldDB" id="A0A8H7PT75"/>
<dbReference type="Gene3D" id="2.60.40.1180">
    <property type="entry name" value="Golgi alpha-mannosidase II"/>
    <property type="match status" value="1"/>
</dbReference>
<accession>A0A8H7PT75</accession>
<dbReference type="SUPFAM" id="SSF51445">
    <property type="entry name" value="(Trans)glycosidases"/>
    <property type="match status" value="1"/>
</dbReference>
<evidence type="ECO:0000313" key="10">
    <source>
        <dbReference type="EMBL" id="KAG2179651.1"/>
    </source>
</evidence>
<dbReference type="Proteomes" id="UP000612746">
    <property type="component" value="Unassembled WGS sequence"/>
</dbReference>
<comment type="catalytic activity">
    <reaction evidence="1">
        <text>Hydrolysis of terminal, non-reducing (1-&gt;4)-linked alpha-D-glucose residues with release of alpha-D-glucose.</text>
        <dbReference type="EC" id="3.2.1.20"/>
    </reaction>
</comment>
<evidence type="ECO:0000256" key="8">
    <source>
        <dbReference type="ARBA" id="ARBA00073730"/>
    </source>
</evidence>
<dbReference type="PANTHER" id="PTHR10357">
    <property type="entry name" value="ALPHA-AMYLASE FAMILY MEMBER"/>
    <property type="match status" value="1"/>
</dbReference>
<dbReference type="SUPFAM" id="SSF51011">
    <property type="entry name" value="Glycosyl hydrolase domain"/>
    <property type="match status" value="1"/>
</dbReference>